<name>N1PC85_DOTSN</name>
<dbReference type="HOGENOM" id="CLU_2223201_0_0_1"/>
<dbReference type="AlphaFoldDB" id="N1PC85"/>
<dbReference type="EMBL" id="KB446547">
    <property type="protein sequence ID" value="EME38403.1"/>
    <property type="molecule type" value="Genomic_DNA"/>
</dbReference>
<reference evidence="1 2" key="2">
    <citation type="journal article" date="2012" name="PLoS Pathog.">
        <title>Diverse lifestyles and strategies of plant pathogenesis encoded in the genomes of eighteen Dothideomycetes fungi.</title>
        <authorList>
            <person name="Ohm R.A."/>
            <person name="Feau N."/>
            <person name="Henrissat B."/>
            <person name="Schoch C.L."/>
            <person name="Horwitz B.A."/>
            <person name="Barry K.W."/>
            <person name="Condon B.J."/>
            <person name="Copeland A.C."/>
            <person name="Dhillon B."/>
            <person name="Glaser F."/>
            <person name="Hesse C.N."/>
            <person name="Kosti I."/>
            <person name="LaButti K."/>
            <person name="Lindquist E.A."/>
            <person name="Lucas S."/>
            <person name="Salamov A.A."/>
            <person name="Bradshaw R.E."/>
            <person name="Ciuffetti L."/>
            <person name="Hamelin R.C."/>
            <person name="Kema G.H.J."/>
            <person name="Lawrence C."/>
            <person name="Scott J.A."/>
            <person name="Spatafora J.W."/>
            <person name="Turgeon B.G."/>
            <person name="de Wit P.J.G.M."/>
            <person name="Zhong S."/>
            <person name="Goodwin S.B."/>
            <person name="Grigoriev I.V."/>
        </authorList>
    </citation>
    <scope>NUCLEOTIDE SEQUENCE [LARGE SCALE GENOMIC DNA]</scope>
    <source>
        <strain evidence="2">NZE10 / CBS 128990</strain>
    </source>
</reference>
<keyword evidence="2" id="KW-1185">Reference proteome</keyword>
<proteinExistence type="predicted"/>
<dbReference type="OrthoDB" id="3758316at2759"/>
<evidence type="ECO:0000313" key="2">
    <source>
        <dbReference type="Proteomes" id="UP000016933"/>
    </source>
</evidence>
<evidence type="ECO:0000313" key="1">
    <source>
        <dbReference type="EMBL" id="EME38403.1"/>
    </source>
</evidence>
<sequence length="106" mass="11679">MSRMMTFSASCTGLSGVASAFAASVFIGPIGAVASAIGSSIAWIMASVYGWQVSPRHALVAFDSYPNLMVMHMIRSSRLMGLERVRLDTPEKIQEFWGRIMRQVQY</sequence>
<accession>N1PC85</accession>
<reference evidence="2" key="1">
    <citation type="journal article" date="2012" name="PLoS Genet.">
        <title>The genomes of the fungal plant pathogens Cladosporium fulvum and Dothistroma septosporum reveal adaptation to different hosts and lifestyles but also signatures of common ancestry.</title>
        <authorList>
            <person name="de Wit P.J.G.M."/>
            <person name="van der Burgt A."/>
            <person name="Oekmen B."/>
            <person name="Stergiopoulos I."/>
            <person name="Abd-Elsalam K.A."/>
            <person name="Aerts A.L."/>
            <person name="Bahkali A.H."/>
            <person name="Beenen H.G."/>
            <person name="Chettri P."/>
            <person name="Cox M.P."/>
            <person name="Datema E."/>
            <person name="de Vries R.P."/>
            <person name="Dhillon B."/>
            <person name="Ganley A.R."/>
            <person name="Griffiths S.A."/>
            <person name="Guo Y."/>
            <person name="Hamelin R.C."/>
            <person name="Henrissat B."/>
            <person name="Kabir M.S."/>
            <person name="Jashni M.K."/>
            <person name="Kema G."/>
            <person name="Klaubauf S."/>
            <person name="Lapidus A."/>
            <person name="Levasseur A."/>
            <person name="Lindquist E."/>
            <person name="Mehrabi R."/>
            <person name="Ohm R.A."/>
            <person name="Owen T.J."/>
            <person name="Salamov A."/>
            <person name="Schwelm A."/>
            <person name="Schijlen E."/>
            <person name="Sun H."/>
            <person name="van den Burg H.A."/>
            <person name="van Ham R.C.H.J."/>
            <person name="Zhang S."/>
            <person name="Goodwin S.B."/>
            <person name="Grigoriev I.V."/>
            <person name="Collemare J."/>
            <person name="Bradshaw R.E."/>
        </authorList>
    </citation>
    <scope>NUCLEOTIDE SEQUENCE [LARGE SCALE GENOMIC DNA]</scope>
    <source>
        <strain evidence="2">NZE10 / CBS 128990</strain>
    </source>
</reference>
<dbReference type="Proteomes" id="UP000016933">
    <property type="component" value="Unassembled WGS sequence"/>
</dbReference>
<organism evidence="1 2">
    <name type="scientific">Dothistroma septosporum (strain NZE10 / CBS 128990)</name>
    <name type="common">Red band needle blight fungus</name>
    <name type="synonym">Mycosphaerella pini</name>
    <dbReference type="NCBI Taxonomy" id="675120"/>
    <lineage>
        <taxon>Eukaryota</taxon>
        <taxon>Fungi</taxon>
        <taxon>Dikarya</taxon>
        <taxon>Ascomycota</taxon>
        <taxon>Pezizomycotina</taxon>
        <taxon>Dothideomycetes</taxon>
        <taxon>Dothideomycetidae</taxon>
        <taxon>Mycosphaerellales</taxon>
        <taxon>Mycosphaerellaceae</taxon>
        <taxon>Dothistroma</taxon>
    </lineage>
</organism>
<gene>
    <name evidence="1" type="ORF">DOTSEDRAFT_29451</name>
</gene>
<protein>
    <submittedName>
        <fullName evidence="1">Uncharacterized protein</fullName>
    </submittedName>
</protein>